<evidence type="ECO:0000313" key="2">
    <source>
        <dbReference type="EMBL" id="MBR8535600.1"/>
    </source>
</evidence>
<dbReference type="GO" id="GO:0008168">
    <property type="term" value="F:methyltransferase activity"/>
    <property type="evidence" value="ECO:0007669"/>
    <property type="project" value="UniProtKB-KW"/>
</dbReference>
<dbReference type="Proteomes" id="UP000679220">
    <property type="component" value="Unassembled WGS sequence"/>
</dbReference>
<reference evidence="2" key="1">
    <citation type="journal article" date="2018" name="Int. J. Syst. Evol. Microbiol.">
        <title>Carboxylicivirga sediminis sp. nov., isolated from coastal sediment.</title>
        <authorList>
            <person name="Wang F.Q."/>
            <person name="Ren L.H."/>
            <person name="Zou R.J."/>
            <person name="Sun Y.Z."/>
            <person name="Liu X.J."/>
            <person name="Jiang F."/>
            <person name="Liu L.J."/>
        </authorList>
    </citation>
    <scope>NUCLEOTIDE SEQUENCE</scope>
    <source>
        <strain evidence="2">JR1</strain>
    </source>
</reference>
<organism evidence="2 3">
    <name type="scientific">Carboxylicivirga sediminis</name>
    <dbReference type="NCBI Taxonomy" id="2006564"/>
    <lineage>
        <taxon>Bacteria</taxon>
        <taxon>Pseudomonadati</taxon>
        <taxon>Bacteroidota</taxon>
        <taxon>Bacteroidia</taxon>
        <taxon>Marinilabiliales</taxon>
        <taxon>Marinilabiliaceae</taxon>
        <taxon>Carboxylicivirga</taxon>
    </lineage>
</organism>
<evidence type="ECO:0000313" key="3">
    <source>
        <dbReference type="Proteomes" id="UP000679220"/>
    </source>
</evidence>
<dbReference type="SUPFAM" id="SSF53335">
    <property type="entry name" value="S-adenosyl-L-methionine-dependent methyltransferases"/>
    <property type="match status" value="1"/>
</dbReference>
<feature type="transmembrane region" description="Helical" evidence="1">
    <location>
        <begin position="233"/>
        <end position="255"/>
    </location>
</feature>
<sequence length="273" mass="31879">MQYDPIKRSLGKVFNQTPALRIFFYRLLDLLLLRAWYIRRELRRVARQNQKEMQVLDAGSGFGQYVYYMSSLGKQWTIKGVDVKEEQIADCNQFFEKIKRHNRVVFEYADLTKFVNTEAYDLILSVDVMEHILEDELVFANFYQSMKKDATLIISTPSDMGGSDTHHHHEDEGVHGFIDEHVRDGYNAEDIRKKLTKAGFRNIRTSYTYGKAGNISWRLSMKFPIKALNTTKLFFIALPFYYLVTYPIAFVLNWIDISTRHSKGTGLMVVAQK</sequence>
<dbReference type="AlphaFoldDB" id="A0A941F4L4"/>
<reference evidence="2" key="2">
    <citation type="submission" date="2021-04" db="EMBL/GenBank/DDBJ databases">
        <authorList>
            <person name="Zhang T."/>
            <person name="Zhang Y."/>
            <person name="Lu D."/>
            <person name="Zuo D."/>
            <person name="Du Z."/>
        </authorList>
    </citation>
    <scope>NUCLEOTIDE SEQUENCE</scope>
    <source>
        <strain evidence="2">JR1</strain>
    </source>
</reference>
<name>A0A941F4L4_9BACT</name>
<dbReference type="CDD" id="cd02440">
    <property type="entry name" value="AdoMet_MTases"/>
    <property type="match status" value="1"/>
</dbReference>
<proteinExistence type="predicted"/>
<comment type="caution">
    <text evidence="2">The sequence shown here is derived from an EMBL/GenBank/DDBJ whole genome shotgun (WGS) entry which is preliminary data.</text>
</comment>
<gene>
    <name evidence="2" type="ORF">KDU71_08525</name>
</gene>
<dbReference type="Gene3D" id="3.40.50.150">
    <property type="entry name" value="Vaccinia Virus protein VP39"/>
    <property type="match status" value="1"/>
</dbReference>
<dbReference type="PANTHER" id="PTHR43861">
    <property type="entry name" value="TRANS-ACONITATE 2-METHYLTRANSFERASE-RELATED"/>
    <property type="match status" value="1"/>
</dbReference>
<dbReference type="GO" id="GO:0032259">
    <property type="term" value="P:methylation"/>
    <property type="evidence" value="ECO:0007669"/>
    <property type="project" value="UniProtKB-KW"/>
</dbReference>
<dbReference type="Pfam" id="PF13489">
    <property type="entry name" value="Methyltransf_23"/>
    <property type="match status" value="1"/>
</dbReference>
<dbReference type="RefSeq" id="WP_212189613.1">
    <property type="nucleotide sequence ID" value="NZ_JAGTAR010000010.1"/>
</dbReference>
<keyword evidence="3" id="KW-1185">Reference proteome</keyword>
<dbReference type="EMBL" id="JAGTAR010000010">
    <property type="protein sequence ID" value="MBR8535600.1"/>
    <property type="molecule type" value="Genomic_DNA"/>
</dbReference>
<accession>A0A941F4L4</accession>
<keyword evidence="1" id="KW-1133">Transmembrane helix</keyword>
<keyword evidence="1" id="KW-0812">Transmembrane</keyword>
<keyword evidence="2" id="KW-0489">Methyltransferase</keyword>
<protein>
    <submittedName>
        <fullName evidence="2">Class I SAM-dependent methyltransferase</fullName>
    </submittedName>
</protein>
<evidence type="ECO:0000256" key="1">
    <source>
        <dbReference type="SAM" id="Phobius"/>
    </source>
</evidence>
<dbReference type="InterPro" id="IPR029063">
    <property type="entry name" value="SAM-dependent_MTases_sf"/>
</dbReference>
<keyword evidence="2" id="KW-0808">Transferase</keyword>
<keyword evidence="1" id="KW-0472">Membrane</keyword>